<evidence type="ECO:0000313" key="2">
    <source>
        <dbReference type="Proteomes" id="UP001374952"/>
    </source>
</evidence>
<keyword evidence="2" id="KW-1185">Reference proteome</keyword>
<name>A0ACC6R266_9GAMM</name>
<accession>A0ACC6R266</accession>
<dbReference type="EMBL" id="JBAKAX010000005">
    <property type="protein sequence ID" value="MEL0603972.1"/>
    <property type="molecule type" value="Genomic_DNA"/>
</dbReference>
<reference evidence="1" key="1">
    <citation type="submission" date="2024-02" db="EMBL/GenBank/DDBJ databases">
        <title>Bacteria isolated from the canopy kelp, Nereocystis luetkeana.</title>
        <authorList>
            <person name="Pfister C.A."/>
            <person name="Younker I.T."/>
            <person name="Light S.H."/>
        </authorList>
    </citation>
    <scope>NUCLEOTIDE SEQUENCE</scope>
    <source>
        <strain evidence="1">TN.2.01</strain>
    </source>
</reference>
<dbReference type="Proteomes" id="UP001374952">
    <property type="component" value="Unassembled WGS sequence"/>
</dbReference>
<gene>
    <name evidence="1" type="ORF">V6250_07320</name>
</gene>
<comment type="caution">
    <text evidence="1">The sequence shown here is derived from an EMBL/GenBank/DDBJ whole genome shotgun (WGS) entry which is preliminary data.</text>
</comment>
<organism evidence="1 2">
    <name type="scientific">Pseudoalteromonas undina</name>
    <dbReference type="NCBI Taxonomy" id="43660"/>
    <lineage>
        <taxon>Bacteria</taxon>
        <taxon>Pseudomonadati</taxon>
        <taxon>Pseudomonadota</taxon>
        <taxon>Gammaproteobacteria</taxon>
        <taxon>Alteromonadales</taxon>
        <taxon>Pseudoalteromonadaceae</taxon>
        <taxon>Pseudoalteromonas</taxon>
    </lineage>
</organism>
<protein>
    <submittedName>
        <fullName evidence="1">DUF2271 domain-containing protein</fullName>
    </submittedName>
</protein>
<sequence length="163" mass="19079">MSLLVSLFLAPVSYAKKAEPINLSIDFTLPKINTEPDHRPYVAIWLETPDREGIHTLVFWHEQQEWFKDLRQWWRKIGRKASANYDGVSGATRKPNSYQVSWQGQLSDTEMLPQGEYTLNFEAVREEGSREYLKQKIRWDNNQPQHYQLQGQTELGAITITIE</sequence>
<proteinExistence type="predicted"/>
<evidence type="ECO:0000313" key="1">
    <source>
        <dbReference type="EMBL" id="MEL0603972.1"/>
    </source>
</evidence>